<protein>
    <submittedName>
        <fullName evidence="5">ATP-binding cassette domain-containing protein</fullName>
    </submittedName>
</protein>
<evidence type="ECO:0000313" key="5">
    <source>
        <dbReference type="EMBL" id="MBO2439756.1"/>
    </source>
</evidence>
<feature type="region of interest" description="Disordered" evidence="3">
    <location>
        <begin position="13"/>
        <end position="42"/>
    </location>
</feature>
<feature type="compositionally biased region" description="Gly residues" evidence="3">
    <location>
        <begin position="24"/>
        <end position="39"/>
    </location>
</feature>
<evidence type="ECO:0000256" key="2">
    <source>
        <dbReference type="ARBA" id="ARBA00022448"/>
    </source>
</evidence>
<proteinExistence type="inferred from homology"/>
<gene>
    <name evidence="5" type="ORF">J4557_19725</name>
</gene>
<dbReference type="InterPro" id="IPR003439">
    <property type="entry name" value="ABC_transporter-like_ATP-bd"/>
</dbReference>
<dbReference type="InterPro" id="IPR027417">
    <property type="entry name" value="P-loop_NTPase"/>
</dbReference>
<dbReference type="Gene3D" id="3.40.50.300">
    <property type="entry name" value="P-loop containing nucleotide triphosphate hydrolases"/>
    <property type="match status" value="1"/>
</dbReference>
<dbReference type="Proteomes" id="UP000666915">
    <property type="component" value="Unassembled WGS sequence"/>
</dbReference>
<keyword evidence="5" id="KW-0067">ATP-binding</keyword>
<feature type="domain" description="ABC transporter" evidence="4">
    <location>
        <begin position="47"/>
        <end position="251"/>
    </location>
</feature>
<organism evidence="5 6">
    <name type="scientific">Actinomadura nitritigenes</name>
    <dbReference type="NCBI Taxonomy" id="134602"/>
    <lineage>
        <taxon>Bacteria</taxon>
        <taxon>Bacillati</taxon>
        <taxon>Actinomycetota</taxon>
        <taxon>Actinomycetes</taxon>
        <taxon>Streptosporangiales</taxon>
        <taxon>Thermomonosporaceae</taxon>
        <taxon>Actinomadura</taxon>
    </lineage>
</organism>
<evidence type="ECO:0000259" key="4">
    <source>
        <dbReference type="PROSITE" id="PS50893"/>
    </source>
</evidence>
<feature type="compositionally biased region" description="Low complexity" evidence="3">
    <location>
        <begin position="13"/>
        <end position="23"/>
    </location>
</feature>
<comment type="similarity">
    <text evidence="1">Belongs to the ABC transporter superfamily.</text>
</comment>
<accession>A0ABS3R0P5</accession>
<evidence type="ECO:0000256" key="1">
    <source>
        <dbReference type="ARBA" id="ARBA00005417"/>
    </source>
</evidence>
<evidence type="ECO:0000256" key="3">
    <source>
        <dbReference type="SAM" id="MobiDB-lite"/>
    </source>
</evidence>
<dbReference type="PANTHER" id="PTHR43335">
    <property type="entry name" value="ABC TRANSPORTER, ATP-BINDING PROTEIN"/>
    <property type="match status" value="1"/>
</dbReference>
<dbReference type="Pfam" id="PF00005">
    <property type="entry name" value="ABC_tran"/>
    <property type="match status" value="1"/>
</dbReference>
<comment type="caution">
    <text evidence="5">The sequence shown here is derived from an EMBL/GenBank/DDBJ whole genome shotgun (WGS) entry which is preliminary data.</text>
</comment>
<keyword evidence="6" id="KW-1185">Reference proteome</keyword>
<keyword evidence="5" id="KW-0547">Nucleotide-binding</keyword>
<dbReference type="EMBL" id="JAGEOK010000012">
    <property type="protein sequence ID" value="MBO2439756.1"/>
    <property type="molecule type" value="Genomic_DNA"/>
</dbReference>
<keyword evidence="2" id="KW-0813">Transport</keyword>
<evidence type="ECO:0000313" key="6">
    <source>
        <dbReference type="Proteomes" id="UP000666915"/>
    </source>
</evidence>
<dbReference type="GO" id="GO:0005524">
    <property type="term" value="F:ATP binding"/>
    <property type="evidence" value="ECO:0007669"/>
    <property type="project" value="UniProtKB-KW"/>
</dbReference>
<dbReference type="SUPFAM" id="SSF52540">
    <property type="entry name" value="P-loop containing nucleoside triphosphate hydrolases"/>
    <property type="match status" value="1"/>
</dbReference>
<dbReference type="PROSITE" id="PS50893">
    <property type="entry name" value="ABC_TRANSPORTER_2"/>
    <property type="match status" value="1"/>
</dbReference>
<name>A0ABS3R0P5_9ACTN</name>
<sequence>MASETPGAVAAAGGTAAAVSGPSRGSGTGGGRPGAGRGAAGSRAAAVRARGLSLRGARGWVFRDVDLDVPAGGLAAVSGIAGSGRTALLLALGGRMKPTGGTGGVGGVPLDDLRAVQRIAALGIVPGVTGLDPALTVREHVREALALHEGILGRFRGRDARMRAALDRAGLDADPRTLAGDLDPDEAQLLGAALALVGEPRLLLLDDVDEGLPPDRQRALWRRLRAIADSGVTVIATCHDPAPAEGIAQTVRLP</sequence>
<reference evidence="5 6" key="1">
    <citation type="submission" date="2021-03" db="EMBL/GenBank/DDBJ databases">
        <authorList>
            <person name="Kanchanasin P."/>
            <person name="Saeng-In P."/>
            <person name="Phongsopitanun W."/>
            <person name="Yuki M."/>
            <person name="Kudo T."/>
            <person name="Ohkuma M."/>
            <person name="Tanasupawat S."/>
        </authorList>
    </citation>
    <scope>NUCLEOTIDE SEQUENCE [LARGE SCALE GENOMIC DNA]</scope>
    <source>
        <strain evidence="5 6">L46</strain>
    </source>
</reference>
<dbReference type="RefSeq" id="WP_208268199.1">
    <property type="nucleotide sequence ID" value="NZ_BAAAGM010000010.1"/>
</dbReference>